<dbReference type="InterPro" id="IPR050245">
    <property type="entry name" value="PrsA_foldase"/>
</dbReference>
<dbReference type="RefSeq" id="WP_077706139.1">
    <property type="nucleotide sequence ID" value="NZ_CP018622.1"/>
</dbReference>
<evidence type="ECO:0000256" key="3">
    <source>
        <dbReference type="ARBA" id="ARBA00022729"/>
    </source>
</evidence>
<feature type="compositionally biased region" description="Acidic residues" evidence="7">
    <location>
        <begin position="52"/>
        <end position="63"/>
    </location>
</feature>
<evidence type="ECO:0000256" key="7">
    <source>
        <dbReference type="SAM" id="MobiDB-lite"/>
    </source>
</evidence>
<evidence type="ECO:0000256" key="1">
    <source>
        <dbReference type="ARBA" id="ARBA00000971"/>
    </source>
</evidence>
<feature type="coiled-coil region" evidence="6">
    <location>
        <begin position="143"/>
        <end position="241"/>
    </location>
</feature>
<name>A0A2K9J157_9BACI</name>
<organism evidence="9 10">
    <name type="scientific">Virgibacillus dokdonensis</name>
    <dbReference type="NCBI Taxonomy" id="302167"/>
    <lineage>
        <taxon>Bacteria</taxon>
        <taxon>Bacillati</taxon>
        <taxon>Bacillota</taxon>
        <taxon>Bacilli</taxon>
        <taxon>Bacillales</taxon>
        <taxon>Bacillaceae</taxon>
        <taxon>Virgibacillus</taxon>
    </lineage>
</organism>
<dbReference type="KEGG" id="vpn:A21D_00628"/>
<feature type="region of interest" description="Disordered" evidence="7">
    <location>
        <begin position="25"/>
        <end position="63"/>
    </location>
</feature>
<dbReference type="PANTHER" id="PTHR47245">
    <property type="entry name" value="PEPTIDYLPROLYL ISOMERASE"/>
    <property type="match status" value="1"/>
</dbReference>
<reference evidence="10" key="1">
    <citation type="submission" date="2016-11" db="EMBL/GenBank/DDBJ databases">
        <title>Complete genome sequence of Virgibacillus pantothenticus 21D, a halophilic bacterium isolated from the deep hypersaline anoxic basin Discovery in the Mediterranean Sea.</title>
        <authorList>
            <person name="Zeaiter Z."/>
            <person name="Booth J.M."/>
            <person name="Prosdocimi E.M."/>
            <person name="Mapelli F."/>
            <person name="Fusi M."/>
            <person name="Daffonchio D."/>
            <person name="Borin S."/>
            <person name="Crotti E."/>
        </authorList>
    </citation>
    <scope>NUCLEOTIDE SEQUENCE [LARGE SCALE GENOMIC DNA]</scope>
    <source>
        <strain evidence="10">21D</strain>
    </source>
</reference>
<keyword evidence="3 8" id="KW-0732">Signal</keyword>
<dbReference type="PROSITE" id="PS51257">
    <property type="entry name" value="PROKAR_LIPOPROTEIN"/>
    <property type="match status" value="1"/>
</dbReference>
<evidence type="ECO:0000256" key="8">
    <source>
        <dbReference type="SAM" id="SignalP"/>
    </source>
</evidence>
<evidence type="ECO:0000313" key="9">
    <source>
        <dbReference type="EMBL" id="AUJ23741.1"/>
    </source>
</evidence>
<feature type="signal peptide" evidence="8">
    <location>
        <begin position="1"/>
        <end position="18"/>
    </location>
</feature>
<keyword evidence="5 9" id="KW-0413">Isomerase</keyword>
<comment type="catalytic activity">
    <reaction evidence="1">
        <text>[protein]-peptidylproline (omega=180) = [protein]-peptidylproline (omega=0)</text>
        <dbReference type="Rhea" id="RHEA:16237"/>
        <dbReference type="Rhea" id="RHEA-COMP:10747"/>
        <dbReference type="Rhea" id="RHEA-COMP:10748"/>
        <dbReference type="ChEBI" id="CHEBI:83833"/>
        <dbReference type="ChEBI" id="CHEBI:83834"/>
        <dbReference type="EC" id="5.2.1.8"/>
    </reaction>
</comment>
<gene>
    <name evidence="9" type="ORF">A21D_00628</name>
</gene>
<dbReference type="Pfam" id="PF13624">
    <property type="entry name" value="SurA_N_3"/>
    <property type="match status" value="1"/>
</dbReference>
<evidence type="ECO:0000256" key="4">
    <source>
        <dbReference type="ARBA" id="ARBA00023110"/>
    </source>
</evidence>
<dbReference type="EMBL" id="CP018622">
    <property type="protein sequence ID" value="AUJ23741.1"/>
    <property type="molecule type" value="Genomic_DNA"/>
</dbReference>
<dbReference type="Proteomes" id="UP000234237">
    <property type="component" value="Chromosome"/>
</dbReference>
<dbReference type="EC" id="5.2.1.8" evidence="2"/>
<evidence type="ECO:0000313" key="10">
    <source>
        <dbReference type="Proteomes" id="UP000234237"/>
    </source>
</evidence>
<sequence length="241" mass="27912">MKKWIIFALTITLAFVLAACGGDNEEDKTAEQDEQQEEGNTEDGGEKPEPVEITDEEKVDDGETVVSVNGEEIKGDRYNPAYLQLKTMNTQFNQDVNEDQLKKQTLDMLINQQLINQDAADKGIEVSKDDVQKEFDTIKKEGKDRLNTALEQFQLNEEQFKNMLRDNLITSQYLNAEFDIEVTDKEVEDYYKQMKEQNEEIGKLEDVKDRIKQTLKDEKTNEQLQKRVEKLKEDADVETMI</sequence>
<protein>
    <recommendedName>
        <fullName evidence="2">peptidylprolyl isomerase</fullName>
        <ecNumber evidence="2">5.2.1.8</ecNumber>
    </recommendedName>
</protein>
<feature type="chain" id="PRO_5038883199" description="peptidylprolyl isomerase" evidence="8">
    <location>
        <begin position="19"/>
        <end position="241"/>
    </location>
</feature>
<keyword evidence="6" id="KW-0175">Coiled coil</keyword>
<dbReference type="Gene3D" id="1.10.4030.10">
    <property type="entry name" value="Porin chaperone SurA, peptide-binding domain"/>
    <property type="match status" value="1"/>
</dbReference>
<evidence type="ECO:0000256" key="5">
    <source>
        <dbReference type="ARBA" id="ARBA00023235"/>
    </source>
</evidence>
<dbReference type="InterPro" id="IPR027304">
    <property type="entry name" value="Trigger_fact/SurA_dom_sf"/>
</dbReference>
<dbReference type="GO" id="GO:0003755">
    <property type="term" value="F:peptidyl-prolyl cis-trans isomerase activity"/>
    <property type="evidence" value="ECO:0007669"/>
    <property type="project" value="UniProtKB-KW"/>
</dbReference>
<keyword evidence="4" id="KW-0697">Rotamase</keyword>
<dbReference type="SUPFAM" id="SSF109998">
    <property type="entry name" value="Triger factor/SurA peptide-binding domain-like"/>
    <property type="match status" value="1"/>
</dbReference>
<accession>A0A2K9J157</accession>
<evidence type="ECO:0000256" key="2">
    <source>
        <dbReference type="ARBA" id="ARBA00013194"/>
    </source>
</evidence>
<evidence type="ECO:0000256" key="6">
    <source>
        <dbReference type="SAM" id="Coils"/>
    </source>
</evidence>
<feature type="compositionally biased region" description="Acidic residues" evidence="7">
    <location>
        <begin position="25"/>
        <end position="43"/>
    </location>
</feature>
<dbReference type="PANTHER" id="PTHR47245:SF1">
    <property type="entry name" value="FOLDASE PROTEIN PRSA"/>
    <property type="match status" value="1"/>
</dbReference>
<dbReference type="AlphaFoldDB" id="A0A2K9J157"/>
<proteinExistence type="predicted"/>
<dbReference type="STRING" id="302167.GCA_900166595_03496"/>